<gene>
    <name evidence="1" type="ORF">SI859A1_00815</name>
</gene>
<keyword evidence="2" id="KW-1185">Reference proteome</keyword>
<reference evidence="1 2" key="1">
    <citation type="journal article" date="2008" name="Appl. Environ. Microbiol.">
        <title>Genomic insights into Mn(II) oxidation by the marine alphaproteobacterium Aurantimonas sp. strain SI85-9A1.</title>
        <authorList>
            <person name="Dick G.J."/>
            <person name="Podell S."/>
            <person name="Johnson H.A."/>
            <person name="Rivera-Espinoza Y."/>
            <person name="Bernier-Latmani R."/>
            <person name="McCarthy J.K."/>
            <person name="Torpey J.W."/>
            <person name="Clement B.G."/>
            <person name="Gaasterland T."/>
            <person name="Tebo B.M."/>
        </authorList>
    </citation>
    <scope>NUCLEOTIDE SEQUENCE [LARGE SCALE GENOMIC DNA]</scope>
    <source>
        <strain evidence="1 2">SI85-9A1</strain>
    </source>
</reference>
<proteinExistence type="predicted"/>
<name>Q1YK31_AURMS</name>
<accession>Q1YK31</accession>
<dbReference type="BioCyc" id="AURANTIMONAS:SI859A1_00815-MONOMER"/>
<evidence type="ECO:0000313" key="1">
    <source>
        <dbReference type="EMBL" id="EAS50692.1"/>
    </source>
</evidence>
<dbReference type="Proteomes" id="UP000000321">
    <property type="component" value="Unassembled WGS sequence"/>
</dbReference>
<dbReference type="EMBL" id="AAPJ01000002">
    <property type="protein sequence ID" value="EAS50692.1"/>
    <property type="molecule type" value="Genomic_DNA"/>
</dbReference>
<comment type="caution">
    <text evidence="1">The sequence shown here is derived from an EMBL/GenBank/DDBJ whole genome shotgun (WGS) entry which is preliminary data.</text>
</comment>
<dbReference type="AlphaFoldDB" id="Q1YK31"/>
<organism evidence="1 2">
    <name type="scientific">Aurantimonas manganoxydans (strain ATCC BAA-1229 / DSM 21871 / SI85-9A1)</name>
    <dbReference type="NCBI Taxonomy" id="287752"/>
    <lineage>
        <taxon>Bacteria</taxon>
        <taxon>Pseudomonadati</taxon>
        <taxon>Pseudomonadota</taxon>
        <taxon>Alphaproteobacteria</taxon>
        <taxon>Hyphomicrobiales</taxon>
        <taxon>Aurantimonadaceae</taxon>
        <taxon>Aurantimonas</taxon>
    </lineage>
</organism>
<protein>
    <submittedName>
        <fullName evidence="1">Uncharacterized protein</fullName>
    </submittedName>
</protein>
<sequence>MDRQPAKRGRRGGAADAYLFARQVRSHAEGLEVEIEDRFLLLALVLVLLAQRDHAAQHLGVETVALGLGIDVLDVVADRLLLFLEPFDPLDKGSQLILGDIVHVGHGGSPSGTFAQ</sequence>
<evidence type="ECO:0000313" key="2">
    <source>
        <dbReference type="Proteomes" id="UP000000321"/>
    </source>
</evidence>
<dbReference type="HOGENOM" id="CLU_2094078_0_0_5"/>